<accession>A0ABW5DT17</accession>
<dbReference type="GO" id="GO:0003911">
    <property type="term" value="F:DNA ligase (NAD+) activity"/>
    <property type="evidence" value="ECO:0007669"/>
    <property type="project" value="UniProtKB-EC"/>
</dbReference>
<dbReference type="Gene3D" id="3.40.50.10190">
    <property type="entry name" value="BRCT domain"/>
    <property type="match status" value="1"/>
</dbReference>
<feature type="binding site" evidence="12">
    <location>
        <begin position="84"/>
        <end position="85"/>
    </location>
    <ligand>
        <name>NAD(+)</name>
        <dbReference type="ChEBI" id="CHEBI:57540"/>
    </ligand>
</feature>
<reference evidence="16" key="1">
    <citation type="journal article" date="2019" name="Int. J. Syst. Evol. Microbiol.">
        <title>The Global Catalogue of Microorganisms (GCM) 10K type strain sequencing project: providing services to taxonomists for standard genome sequencing and annotation.</title>
        <authorList>
            <consortium name="The Broad Institute Genomics Platform"/>
            <consortium name="The Broad Institute Genome Sequencing Center for Infectious Disease"/>
            <person name="Wu L."/>
            <person name="Ma J."/>
        </authorList>
    </citation>
    <scope>NUCLEOTIDE SEQUENCE [LARGE SCALE GENOMIC DNA]</scope>
    <source>
        <strain evidence="16">CGMCC 1.19062</strain>
    </source>
</reference>
<keyword evidence="6 12" id="KW-0862">Zinc</keyword>
<evidence type="ECO:0000256" key="5">
    <source>
        <dbReference type="ARBA" id="ARBA00022763"/>
    </source>
</evidence>
<dbReference type="PROSITE" id="PS01055">
    <property type="entry name" value="DNA_LIGASE_N1"/>
    <property type="match status" value="1"/>
</dbReference>
<dbReference type="Pfam" id="PF12826">
    <property type="entry name" value="HHH_2"/>
    <property type="match status" value="1"/>
</dbReference>
<gene>
    <name evidence="12 15" type="primary">ligA</name>
    <name evidence="15" type="ORF">ACFSM5_15375</name>
</gene>
<dbReference type="Gene3D" id="1.10.287.610">
    <property type="entry name" value="Helix hairpin bin"/>
    <property type="match status" value="1"/>
</dbReference>
<sequence length="729" mass="79240">MSSGSDVATRIKELADQIAYHDQRYHGEDAPEISDGDYDALRRELEKLIQENPQFTEEAAPAGRVGAAPSAGFKKVRHARPMMSLGNAFTDEDVTDFLDGVRRFLGLAEDAPLDISAEPKIDGLSLSLRYEKGQLVNAATRGDGQEGEDVTANVRTIASIPHALKGEAPDVVEVRGEVYLTRDAFLAINAERAKENEKLEAAGKKPKILFANPRNAAAGSLRQLDAKITASRPLAFFAYAPGELSAPVADKHSGFLDRLRGWGFTVNERSKLCHTLDEVLAFYRGIGDVRASLPYDIDGVVYKVDNLDYQQRLGFVSRAPRWATAHKFPAEQARTRLKAITIQVGRTGTLTPVAELEPVNVGGVMVARATLHNQDELVRKDVRIGDLVIVQRAGDVIPQVVGAVAEEGRQRAEPFVFPTNCPVCDSHVERVEGEVALRCTGGLVCSAQAVERFRHFVSRDAFDIEGLGEKHIVAFFERGWLKSPADIFRLPERKSDLLKIQGWKELSFRNLERAIEARRVIPLDRFIYALGIRQVGQATAKLLARHYGSLDTLLKALQDAVAEVAAETQKRTAIITDLFGNLPPDSLQSEAVQSAKPLTAGAYIDLTNIDQIGPGVAGDLLAFFGEAHNLEVIADLRSFVTVEDVAAPVASGNPVAGKTVVFTGELVRVTRREAKARAESLGAKVAGSVSSKTDYVIIGADAGSKATKARELGLTTLTEDEWLALIEGN</sequence>
<comment type="caution">
    <text evidence="15">The sequence shown here is derived from an EMBL/GenBank/DDBJ whole genome shotgun (WGS) entry which is preliminary data.</text>
</comment>
<keyword evidence="4 12" id="KW-0479">Metal-binding</keyword>
<dbReference type="EMBL" id="JBHUIP010000013">
    <property type="protein sequence ID" value="MFD2264283.1"/>
    <property type="molecule type" value="Genomic_DNA"/>
</dbReference>
<feature type="active site" description="N6-AMP-lysine intermediate" evidence="12">
    <location>
        <position position="120"/>
    </location>
</feature>
<dbReference type="InterPro" id="IPR001679">
    <property type="entry name" value="DNA_ligase"/>
</dbReference>
<evidence type="ECO:0000256" key="3">
    <source>
        <dbReference type="ARBA" id="ARBA00022705"/>
    </source>
</evidence>
<feature type="binding site" evidence="12">
    <location>
        <position position="424"/>
    </location>
    <ligand>
        <name>Zn(2+)</name>
        <dbReference type="ChEBI" id="CHEBI:29105"/>
    </ligand>
</feature>
<dbReference type="Pfam" id="PF00533">
    <property type="entry name" value="BRCT"/>
    <property type="match status" value="1"/>
</dbReference>
<keyword evidence="9 12" id="KW-0234">DNA repair</keyword>
<dbReference type="Gene3D" id="6.20.10.30">
    <property type="match status" value="1"/>
</dbReference>
<dbReference type="InterPro" id="IPR004149">
    <property type="entry name" value="Znf_DNAligase_C4"/>
</dbReference>
<evidence type="ECO:0000313" key="16">
    <source>
        <dbReference type="Proteomes" id="UP001597295"/>
    </source>
</evidence>
<evidence type="ECO:0000256" key="12">
    <source>
        <dbReference type="HAMAP-Rule" id="MF_01588"/>
    </source>
</evidence>
<dbReference type="HAMAP" id="MF_01588">
    <property type="entry name" value="DNA_ligase_A"/>
    <property type="match status" value="1"/>
</dbReference>
<evidence type="ECO:0000256" key="10">
    <source>
        <dbReference type="ARBA" id="ARBA00023211"/>
    </source>
</evidence>
<dbReference type="CDD" id="cd00114">
    <property type="entry name" value="LIGANc"/>
    <property type="match status" value="1"/>
</dbReference>
<dbReference type="SMART" id="SM00532">
    <property type="entry name" value="LIGANc"/>
    <property type="match status" value="1"/>
</dbReference>
<dbReference type="Proteomes" id="UP001597295">
    <property type="component" value="Unassembled WGS sequence"/>
</dbReference>
<dbReference type="InterPro" id="IPR018239">
    <property type="entry name" value="DNA_ligase_AS"/>
</dbReference>
<comment type="similarity">
    <text evidence="12">Belongs to the NAD-dependent DNA ligase family. LigA subfamily.</text>
</comment>
<dbReference type="InterPro" id="IPR010994">
    <property type="entry name" value="RuvA_2-like"/>
</dbReference>
<evidence type="ECO:0000256" key="2">
    <source>
        <dbReference type="ARBA" id="ARBA00022598"/>
    </source>
</evidence>
<comment type="cofactor">
    <cofactor evidence="12">
        <name>Mg(2+)</name>
        <dbReference type="ChEBI" id="CHEBI:18420"/>
    </cofactor>
    <cofactor evidence="12">
        <name>Mn(2+)</name>
        <dbReference type="ChEBI" id="CHEBI:29035"/>
    </cofactor>
</comment>
<dbReference type="InterPro" id="IPR036420">
    <property type="entry name" value="BRCT_dom_sf"/>
</dbReference>
<dbReference type="Pfam" id="PF03119">
    <property type="entry name" value="DNA_ligase_ZBD"/>
    <property type="match status" value="1"/>
</dbReference>
<dbReference type="SMART" id="SM00292">
    <property type="entry name" value="BRCT"/>
    <property type="match status" value="1"/>
</dbReference>
<evidence type="ECO:0000256" key="9">
    <source>
        <dbReference type="ARBA" id="ARBA00023204"/>
    </source>
</evidence>
<feature type="binding site" evidence="12">
    <location>
        <position position="327"/>
    </location>
    <ligand>
        <name>NAD(+)</name>
        <dbReference type="ChEBI" id="CHEBI:57540"/>
    </ligand>
</feature>
<dbReference type="Gene3D" id="3.30.470.30">
    <property type="entry name" value="DNA ligase/mRNA capping enzyme"/>
    <property type="match status" value="1"/>
</dbReference>
<organism evidence="15 16">
    <name type="scientific">Lacibacterium aquatile</name>
    <dbReference type="NCBI Taxonomy" id="1168082"/>
    <lineage>
        <taxon>Bacteria</taxon>
        <taxon>Pseudomonadati</taxon>
        <taxon>Pseudomonadota</taxon>
        <taxon>Alphaproteobacteria</taxon>
        <taxon>Rhodospirillales</taxon>
        <taxon>Rhodospirillaceae</taxon>
    </lineage>
</organism>
<feature type="domain" description="BRCT" evidence="14">
    <location>
        <begin position="650"/>
        <end position="723"/>
    </location>
</feature>
<dbReference type="Gene3D" id="1.10.150.20">
    <property type="entry name" value="5' to 3' exonuclease, C-terminal subdomain"/>
    <property type="match status" value="2"/>
</dbReference>
<dbReference type="InterPro" id="IPR033136">
    <property type="entry name" value="DNA_ligase_CS"/>
</dbReference>
<feature type="binding site" evidence="12">
    <location>
        <position position="118"/>
    </location>
    <ligand>
        <name>NAD(+)</name>
        <dbReference type="ChEBI" id="CHEBI:57540"/>
    </ligand>
</feature>
<dbReference type="InterPro" id="IPR001357">
    <property type="entry name" value="BRCT_dom"/>
</dbReference>
<dbReference type="InterPro" id="IPR004150">
    <property type="entry name" value="NAD_DNA_ligase_OB"/>
</dbReference>
<dbReference type="PANTHER" id="PTHR23389">
    <property type="entry name" value="CHROMOSOME TRANSMISSION FIDELITY FACTOR 18"/>
    <property type="match status" value="1"/>
</dbReference>
<dbReference type="PROSITE" id="PS01056">
    <property type="entry name" value="DNA_LIGASE_N2"/>
    <property type="match status" value="1"/>
</dbReference>
<dbReference type="InterPro" id="IPR013839">
    <property type="entry name" value="DNAligase_adenylation"/>
</dbReference>
<keyword evidence="5 12" id="KW-0227">DNA damage</keyword>
<dbReference type="PIRSF" id="PIRSF001604">
    <property type="entry name" value="LigA"/>
    <property type="match status" value="1"/>
</dbReference>
<dbReference type="PANTHER" id="PTHR23389:SF9">
    <property type="entry name" value="DNA LIGASE"/>
    <property type="match status" value="1"/>
</dbReference>
<dbReference type="Pfam" id="PF01653">
    <property type="entry name" value="DNA_ligase_aden"/>
    <property type="match status" value="1"/>
</dbReference>
<feature type="binding site" evidence="12">
    <location>
        <position position="177"/>
    </location>
    <ligand>
        <name>NAD(+)</name>
        <dbReference type="ChEBI" id="CHEBI:57540"/>
    </ligand>
</feature>
<dbReference type="PROSITE" id="PS50172">
    <property type="entry name" value="BRCT"/>
    <property type="match status" value="1"/>
</dbReference>
<dbReference type="NCBIfam" id="TIGR00575">
    <property type="entry name" value="dnlj"/>
    <property type="match status" value="1"/>
</dbReference>
<dbReference type="RefSeq" id="WP_379877355.1">
    <property type="nucleotide sequence ID" value="NZ_JBHUIP010000013.1"/>
</dbReference>
<name>A0ABW5DT17_9PROT</name>
<feature type="binding site" evidence="12">
    <location>
        <begin position="35"/>
        <end position="39"/>
    </location>
    <ligand>
        <name>NAD(+)</name>
        <dbReference type="ChEBI" id="CHEBI:57540"/>
    </ligand>
</feature>
<evidence type="ECO:0000313" key="15">
    <source>
        <dbReference type="EMBL" id="MFD2264283.1"/>
    </source>
</evidence>
<keyword evidence="16" id="KW-1185">Reference proteome</keyword>
<evidence type="ECO:0000256" key="1">
    <source>
        <dbReference type="ARBA" id="ARBA00004067"/>
    </source>
</evidence>
<dbReference type="Pfam" id="PF03120">
    <property type="entry name" value="OB_DNA_ligase"/>
    <property type="match status" value="1"/>
</dbReference>
<evidence type="ECO:0000256" key="7">
    <source>
        <dbReference type="ARBA" id="ARBA00022842"/>
    </source>
</evidence>
<proteinExistence type="inferred from homology"/>
<feature type="binding site" evidence="12">
    <location>
        <position position="421"/>
    </location>
    <ligand>
        <name>Zn(2+)</name>
        <dbReference type="ChEBI" id="CHEBI:29105"/>
    </ligand>
</feature>
<evidence type="ECO:0000256" key="6">
    <source>
        <dbReference type="ARBA" id="ARBA00022833"/>
    </source>
</evidence>
<feature type="binding site" evidence="12">
    <location>
        <position position="445"/>
    </location>
    <ligand>
        <name>Zn(2+)</name>
        <dbReference type="ChEBI" id="CHEBI:29105"/>
    </ligand>
</feature>
<keyword evidence="7 12" id="KW-0460">Magnesium</keyword>
<dbReference type="InterPro" id="IPR012340">
    <property type="entry name" value="NA-bd_OB-fold"/>
</dbReference>
<dbReference type="InterPro" id="IPR041663">
    <property type="entry name" value="DisA/LigA_HHH"/>
</dbReference>
<dbReference type="SUPFAM" id="SSF56091">
    <property type="entry name" value="DNA ligase/mRNA capping enzyme, catalytic domain"/>
    <property type="match status" value="1"/>
</dbReference>
<keyword evidence="10 12" id="KW-0464">Manganese</keyword>
<feature type="binding site" evidence="12">
    <location>
        <position position="141"/>
    </location>
    <ligand>
        <name>NAD(+)</name>
        <dbReference type="ChEBI" id="CHEBI:57540"/>
    </ligand>
</feature>
<dbReference type="Gene3D" id="2.40.50.140">
    <property type="entry name" value="Nucleic acid-binding proteins"/>
    <property type="match status" value="1"/>
</dbReference>
<comment type="catalytic activity">
    <reaction evidence="11 12 13">
        <text>NAD(+) + (deoxyribonucleotide)n-3'-hydroxyl + 5'-phospho-(deoxyribonucleotide)m = (deoxyribonucleotide)n+m + AMP + beta-nicotinamide D-nucleotide.</text>
        <dbReference type="EC" id="6.5.1.2"/>
    </reaction>
</comment>
<keyword evidence="2 12" id="KW-0436">Ligase</keyword>
<dbReference type="InterPro" id="IPR013840">
    <property type="entry name" value="DNAligase_N"/>
</dbReference>
<evidence type="ECO:0000256" key="4">
    <source>
        <dbReference type="ARBA" id="ARBA00022723"/>
    </source>
</evidence>
<evidence type="ECO:0000259" key="14">
    <source>
        <dbReference type="PROSITE" id="PS50172"/>
    </source>
</evidence>
<evidence type="ECO:0000256" key="8">
    <source>
        <dbReference type="ARBA" id="ARBA00023027"/>
    </source>
</evidence>
<evidence type="ECO:0000256" key="13">
    <source>
        <dbReference type="RuleBase" id="RU000618"/>
    </source>
</evidence>
<dbReference type="EC" id="6.5.1.2" evidence="12 13"/>
<protein>
    <recommendedName>
        <fullName evidence="12 13">DNA ligase</fullName>
        <ecNumber evidence="12 13">6.5.1.2</ecNumber>
    </recommendedName>
    <alternativeName>
        <fullName evidence="12">Polydeoxyribonucleotide synthase [NAD(+)]</fullName>
    </alternativeName>
</protein>
<dbReference type="SUPFAM" id="SSF47781">
    <property type="entry name" value="RuvA domain 2-like"/>
    <property type="match status" value="1"/>
</dbReference>
<dbReference type="CDD" id="cd17748">
    <property type="entry name" value="BRCT_DNA_ligase_like"/>
    <property type="match status" value="1"/>
</dbReference>
<dbReference type="SUPFAM" id="SSF50249">
    <property type="entry name" value="Nucleic acid-binding proteins"/>
    <property type="match status" value="1"/>
</dbReference>
<dbReference type="SUPFAM" id="SSF52113">
    <property type="entry name" value="BRCT domain"/>
    <property type="match status" value="1"/>
</dbReference>
<evidence type="ECO:0000256" key="11">
    <source>
        <dbReference type="ARBA" id="ARBA00034005"/>
    </source>
</evidence>
<comment type="function">
    <text evidence="1 12">DNA ligase that catalyzes the formation of phosphodiester linkages between 5'-phosphoryl and 3'-hydroxyl groups in double-stranded DNA using NAD as a coenzyme and as the energy source for the reaction. It is essential for DNA replication and repair of damaged DNA.</text>
</comment>
<keyword evidence="3 12" id="KW-0235">DNA replication</keyword>
<comment type="caution">
    <text evidence="12">Lacks conserved residue(s) required for the propagation of feature annotation.</text>
</comment>
<dbReference type="NCBIfam" id="NF005932">
    <property type="entry name" value="PRK07956.1"/>
    <property type="match status" value="1"/>
</dbReference>
<feature type="binding site" evidence="12">
    <location>
        <position position="303"/>
    </location>
    <ligand>
        <name>NAD(+)</name>
        <dbReference type="ChEBI" id="CHEBI:57540"/>
    </ligand>
</feature>
<keyword evidence="8 12" id="KW-0520">NAD</keyword>